<dbReference type="GeneID" id="71985810"/>
<name>A0A9Q8LIM0_PASFU</name>
<sequence>MRLLNVHTFKVHDYETGPRPPYIIASHLPCPFTYGPTGCELIHAVLTTRTLLKYPERSIQCFIGIDKRCTVSHTCRMLMPNTHSKRVPGSDEAGLCRSFSHRLPLFFWTRLGLSSMKSSFTGEAAGKVFGWTGPNVQVLNRRTSQRTGISEDILWNFNKSKQLSINQRKQWMTGRITTEDEDMVYG</sequence>
<keyword evidence="2" id="KW-1185">Reference proteome</keyword>
<dbReference type="AlphaFoldDB" id="A0A9Q8LIM0"/>
<dbReference type="RefSeq" id="XP_047761654.1">
    <property type="nucleotide sequence ID" value="XM_047905080.1"/>
</dbReference>
<gene>
    <name evidence="1" type="ORF">CLAFUR5_05932</name>
</gene>
<evidence type="ECO:0000313" key="2">
    <source>
        <dbReference type="Proteomes" id="UP000756132"/>
    </source>
</evidence>
<reference evidence="1" key="2">
    <citation type="journal article" date="2022" name="Microb. Genom.">
        <title>A chromosome-scale genome assembly of the tomato pathogen Cladosporium fulvum reveals a compartmentalized genome architecture and the presence of a dispensable chromosome.</title>
        <authorList>
            <person name="Zaccaron A.Z."/>
            <person name="Chen L.H."/>
            <person name="Samaras A."/>
            <person name="Stergiopoulos I."/>
        </authorList>
    </citation>
    <scope>NUCLEOTIDE SEQUENCE</scope>
    <source>
        <strain evidence="1">Race5_Kim</strain>
    </source>
</reference>
<reference evidence="1" key="1">
    <citation type="submission" date="2021-12" db="EMBL/GenBank/DDBJ databases">
        <authorList>
            <person name="Zaccaron A."/>
            <person name="Stergiopoulos I."/>
        </authorList>
    </citation>
    <scope>NUCLEOTIDE SEQUENCE</scope>
    <source>
        <strain evidence="1">Race5_Kim</strain>
    </source>
</reference>
<organism evidence="1 2">
    <name type="scientific">Passalora fulva</name>
    <name type="common">Tomato leaf mold</name>
    <name type="synonym">Cladosporium fulvum</name>
    <dbReference type="NCBI Taxonomy" id="5499"/>
    <lineage>
        <taxon>Eukaryota</taxon>
        <taxon>Fungi</taxon>
        <taxon>Dikarya</taxon>
        <taxon>Ascomycota</taxon>
        <taxon>Pezizomycotina</taxon>
        <taxon>Dothideomycetes</taxon>
        <taxon>Dothideomycetidae</taxon>
        <taxon>Mycosphaerellales</taxon>
        <taxon>Mycosphaerellaceae</taxon>
        <taxon>Fulvia</taxon>
    </lineage>
</organism>
<dbReference type="Proteomes" id="UP000756132">
    <property type="component" value="Chromosome 5"/>
</dbReference>
<protein>
    <submittedName>
        <fullName evidence="1">Uncharacterized protein</fullName>
    </submittedName>
</protein>
<evidence type="ECO:0000313" key="1">
    <source>
        <dbReference type="EMBL" id="UJO17288.1"/>
    </source>
</evidence>
<dbReference type="EMBL" id="CP090167">
    <property type="protein sequence ID" value="UJO17288.1"/>
    <property type="molecule type" value="Genomic_DNA"/>
</dbReference>
<dbReference type="KEGG" id="ffu:CLAFUR5_05932"/>
<accession>A0A9Q8LIM0</accession>
<proteinExistence type="predicted"/>